<dbReference type="SUPFAM" id="SSF52540">
    <property type="entry name" value="P-loop containing nucleoside triphosphate hydrolases"/>
    <property type="match status" value="2"/>
</dbReference>
<dbReference type="Gene3D" id="3.40.50.300">
    <property type="entry name" value="P-loop containing nucleotide triphosphate hydrolases"/>
    <property type="match status" value="3"/>
</dbReference>
<dbReference type="SMART" id="SM00487">
    <property type="entry name" value="DEXDc"/>
    <property type="match status" value="1"/>
</dbReference>
<keyword evidence="5" id="KW-0227">DNA damage</keyword>
<dbReference type="InterPro" id="IPR036876">
    <property type="entry name" value="UVR_dom_sf"/>
</dbReference>
<dbReference type="InterPro" id="IPR001650">
    <property type="entry name" value="Helicase_C-like"/>
</dbReference>
<feature type="coiled-coil region" evidence="13">
    <location>
        <begin position="629"/>
        <end position="656"/>
    </location>
</feature>
<feature type="domain" description="Helicase ATP-binding" evidence="15">
    <location>
        <begin position="35"/>
        <end position="192"/>
    </location>
</feature>
<dbReference type="PROSITE" id="PS51194">
    <property type="entry name" value="HELICASE_CTER"/>
    <property type="match status" value="1"/>
</dbReference>
<proteinExistence type="inferred from homology"/>
<keyword evidence="7" id="KW-0067">ATP-binding</keyword>
<keyword evidence="3" id="KW-0963">Cytoplasm</keyword>
<evidence type="ECO:0000256" key="3">
    <source>
        <dbReference type="ARBA" id="ARBA00022490"/>
    </source>
</evidence>
<evidence type="ECO:0000256" key="11">
    <source>
        <dbReference type="ARBA" id="ARBA00026033"/>
    </source>
</evidence>
<dbReference type="Gene3D" id="6.10.140.240">
    <property type="match status" value="1"/>
</dbReference>
<evidence type="ECO:0000256" key="9">
    <source>
        <dbReference type="ARBA" id="ARBA00023204"/>
    </source>
</evidence>
<accession>A0A484P6N6</accession>
<dbReference type="NCBIfam" id="NF003673">
    <property type="entry name" value="PRK05298.1"/>
    <property type="match status" value="1"/>
</dbReference>
<comment type="subunit">
    <text evidence="11">Forms a heterotetramer with UvrA during the search for lesions. Interacts with UvrC in an incision complex.</text>
</comment>
<dbReference type="InterPro" id="IPR004807">
    <property type="entry name" value="UvrB"/>
</dbReference>
<keyword evidence="6" id="KW-0228">DNA excision</keyword>
<dbReference type="GO" id="GO:0009432">
    <property type="term" value="P:SOS response"/>
    <property type="evidence" value="ECO:0007669"/>
    <property type="project" value="UniProtKB-KW"/>
</dbReference>
<evidence type="ECO:0000259" key="15">
    <source>
        <dbReference type="PROSITE" id="PS51192"/>
    </source>
</evidence>
<dbReference type="SUPFAM" id="SSF46600">
    <property type="entry name" value="C-terminal UvrC-binding domain of UvrB"/>
    <property type="match status" value="1"/>
</dbReference>
<evidence type="ECO:0000256" key="6">
    <source>
        <dbReference type="ARBA" id="ARBA00022769"/>
    </source>
</evidence>
<evidence type="ECO:0000259" key="14">
    <source>
        <dbReference type="PROSITE" id="PS50151"/>
    </source>
</evidence>
<comment type="subcellular location">
    <subcellularLocation>
        <location evidence="1">Cytoplasm</location>
    </subcellularLocation>
</comment>
<evidence type="ECO:0000256" key="5">
    <source>
        <dbReference type="ARBA" id="ARBA00022763"/>
    </source>
</evidence>
<dbReference type="Pfam" id="PF04851">
    <property type="entry name" value="ResIII"/>
    <property type="match status" value="1"/>
</dbReference>
<gene>
    <name evidence="17" type="ORF">ANDO2_1759</name>
</gene>
<evidence type="ECO:0000256" key="2">
    <source>
        <dbReference type="ARBA" id="ARBA00008533"/>
    </source>
</evidence>
<dbReference type="GO" id="GO:0016887">
    <property type="term" value="F:ATP hydrolysis activity"/>
    <property type="evidence" value="ECO:0007669"/>
    <property type="project" value="InterPro"/>
</dbReference>
<dbReference type="HAMAP" id="MF_00204">
    <property type="entry name" value="UvrB"/>
    <property type="match status" value="1"/>
</dbReference>
<dbReference type="Pfam" id="PF17757">
    <property type="entry name" value="UvrB_inter"/>
    <property type="match status" value="1"/>
</dbReference>
<dbReference type="PROSITE" id="PS50151">
    <property type="entry name" value="UVR"/>
    <property type="match status" value="1"/>
</dbReference>
<name>A0A484P6N6_9ZZZZ</name>
<evidence type="ECO:0000256" key="10">
    <source>
        <dbReference type="ARBA" id="ARBA00023236"/>
    </source>
</evidence>
<dbReference type="PROSITE" id="PS51192">
    <property type="entry name" value="HELICASE_ATP_BIND_1"/>
    <property type="match status" value="1"/>
</dbReference>
<dbReference type="GO" id="GO:0005737">
    <property type="term" value="C:cytoplasm"/>
    <property type="evidence" value="ECO:0007669"/>
    <property type="project" value="UniProtKB-SubCell"/>
</dbReference>
<dbReference type="NCBIfam" id="TIGR00631">
    <property type="entry name" value="uvrb"/>
    <property type="match status" value="1"/>
</dbReference>
<dbReference type="GO" id="GO:0006289">
    <property type="term" value="P:nucleotide-excision repair"/>
    <property type="evidence" value="ECO:0007669"/>
    <property type="project" value="InterPro"/>
</dbReference>
<dbReference type="InterPro" id="IPR014001">
    <property type="entry name" value="Helicase_ATP-bd"/>
</dbReference>
<evidence type="ECO:0000259" key="16">
    <source>
        <dbReference type="PROSITE" id="PS51194"/>
    </source>
</evidence>
<keyword evidence="10" id="KW-0742">SOS response</keyword>
<evidence type="ECO:0000256" key="4">
    <source>
        <dbReference type="ARBA" id="ARBA00022741"/>
    </source>
</evidence>
<keyword evidence="8" id="KW-0267">Excision nuclease</keyword>
<dbReference type="GO" id="GO:0009380">
    <property type="term" value="C:excinuclease repair complex"/>
    <property type="evidence" value="ECO:0007669"/>
    <property type="project" value="InterPro"/>
</dbReference>
<evidence type="ECO:0000313" key="17">
    <source>
        <dbReference type="EMBL" id="VFR20419.1"/>
    </source>
</evidence>
<comment type="similarity">
    <text evidence="2">Belongs to the UvrB family.</text>
</comment>
<reference evidence="17" key="1">
    <citation type="submission" date="2019-03" db="EMBL/GenBank/DDBJ databases">
        <authorList>
            <person name="Danneels B."/>
        </authorList>
    </citation>
    <scope>NUCLEOTIDE SEQUENCE</scope>
</reference>
<dbReference type="CDD" id="cd18790">
    <property type="entry name" value="SF2_C_UvrB"/>
    <property type="match status" value="1"/>
</dbReference>
<dbReference type="GO" id="GO:0003677">
    <property type="term" value="F:DNA binding"/>
    <property type="evidence" value="ECO:0007669"/>
    <property type="project" value="InterPro"/>
</dbReference>
<feature type="domain" description="UVR" evidence="14">
    <location>
        <begin position="633"/>
        <end position="668"/>
    </location>
</feature>
<keyword evidence="9" id="KW-0234">DNA repair</keyword>
<evidence type="ECO:0000256" key="13">
    <source>
        <dbReference type="SAM" id="Coils"/>
    </source>
</evidence>
<dbReference type="Gene3D" id="4.10.860.10">
    <property type="entry name" value="UVR domain"/>
    <property type="match status" value="1"/>
</dbReference>
<sequence length="676" mass="76259">MSDSGFVDYPDSPFHLYQPYPPAGDQPRAIGQLVEGARDGLMFQTLLGVTGSGKTYTMANTIAQLGRPALVLAPNKTLAAQLYAEMREFFPRNAVEYFVSYYDYYQPEAYVPTRDLFIEKDSSINEHIEQMRLSATKSLLERRDTVIVGTVSCIYGIGNPGDYHAMVLILRAGDRIGRREILARLVAMQYTRNDADFTRGTFRVRGETVDIFPAESPELALRLTLFDDEVESLELFDPLTGRVRQKVPRYTVYPGSHYVTPRDTVLRAIETIKAELRERLDFYVKDGKLVEAQRLEQRTRFDLEMLQELGFCKGIENYSRHLSGAAAGEPPPTLIDYLPTDALMFIDESHVTIGQLGGMYRGDRARKETLVQYGFRLPSALDNRPLKLEEFEARMRQCVFVSATPSAYENEHTDNVVEQLVRPTGLVDPMVEVRSARTQVDDLLGEIRLRVGAGERVLVTTLTKRMAEDLTDFLSEHGVKVRYLHSDIDTVERVEILRDLRLGTFDVLVGINLLREGLDIPEVSLVAILDADKEGFLRSERSLIQTIGRAARNLNGHAILYADRITDSMRRAMDETSRRRERQQAFNAEHGIVARGVNKAVRELIDGVVGAESLKPKADDVPLALLGDEKALAREIRRLEKQMLDHARNLEFEQAAAARDTLQKLKDQALLGQGSM</sequence>
<dbReference type="GO" id="GO:0004518">
    <property type="term" value="F:nuclease activity"/>
    <property type="evidence" value="ECO:0007669"/>
    <property type="project" value="UniProtKB-KW"/>
</dbReference>
<dbReference type="InterPro" id="IPR041471">
    <property type="entry name" value="UvrB_inter"/>
</dbReference>
<keyword evidence="4" id="KW-0547">Nucleotide-binding</keyword>
<evidence type="ECO:0000256" key="8">
    <source>
        <dbReference type="ARBA" id="ARBA00022881"/>
    </source>
</evidence>
<dbReference type="Pfam" id="PF02151">
    <property type="entry name" value="UVR"/>
    <property type="match status" value="1"/>
</dbReference>
<organism evidence="17">
    <name type="scientific">plant metagenome</name>
    <dbReference type="NCBI Taxonomy" id="1297885"/>
    <lineage>
        <taxon>unclassified sequences</taxon>
        <taxon>metagenomes</taxon>
        <taxon>organismal metagenomes</taxon>
    </lineage>
</organism>
<keyword evidence="13" id="KW-0175">Coiled coil</keyword>
<dbReference type="EMBL" id="CAADIB010000003">
    <property type="protein sequence ID" value="VFR20419.1"/>
    <property type="molecule type" value="Genomic_DNA"/>
</dbReference>
<dbReference type="CDD" id="cd17916">
    <property type="entry name" value="DEXHc_UvrB"/>
    <property type="match status" value="1"/>
</dbReference>
<feature type="domain" description="Helicase C-terminal" evidence="16">
    <location>
        <begin position="439"/>
        <end position="605"/>
    </location>
</feature>
<dbReference type="PANTHER" id="PTHR24029:SF0">
    <property type="entry name" value="UVRABC SYSTEM PROTEIN B"/>
    <property type="match status" value="1"/>
</dbReference>
<dbReference type="GO" id="GO:0005524">
    <property type="term" value="F:ATP binding"/>
    <property type="evidence" value="ECO:0007669"/>
    <property type="project" value="UniProtKB-KW"/>
</dbReference>
<evidence type="ECO:0000256" key="7">
    <source>
        <dbReference type="ARBA" id="ARBA00022840"/>
    </source>
</evidence>
<dbReference type="FunFam" id="3.40.50.300:FF:000477">
    <property type="entry name" value="UvrABC system protein B"/>
    <property type="match status" value="1"/>
</dbReference>
<dbReference type="Pfam" id="PF12344">
    <property type="entry name" value="UvrB"/>
    <property type="match status" value="1"/>
</dbReference>
<dbReference type="Pfam" id="PF00271">
    <property type="entry name" value="Helicase_C"/>
    <property type="match status" value="1"/>
</dbReference>
<dbReference type="AlphaFoldDB" id="A0A484P6N6"/>
<dbReference type="InterPro" id="IPR006935">
    <property type="entry name" value="Helicase/UvrB_N"/>
</dbReference>
<evidence type="ECO:0000256" key="12">
    <source>
        <dbReference type="ARBA" id="ARBA00029504"/>
    </source>
</evidence>
<dbReference type="SMART" id="SM00490">
    <property type="entry name" value="HELICc"/>
    <property type="match status" value="1"/>
</dbReference>
<dbReference type="InterPro" id="IPR024759">
    <property type="entry name" value="UvrB_YAD/RRR_dom"/>
</dbReference>
<dbReference type="InterPro" id="IPR027417">
    <property type="entry name" value="P-loop_NTPase"/>
</dbReference>
<evidence type="ECO:0000256" key="1">
    <source>
        <dbReference type="ARBA" id="ARBA00004496"/>
    </source>
</evidence>
<protein>
    <recommendedName>
        <fullName evidence="12">UvrABC system protein B</fullName>
    </recommendedName>
</protein>
<dbReference type="PANTHER" id="PTHR24029">
    <property type="entry name" value="UVRABC SYSTEM PROTEIN B"/>
    <property type="match status" value="1"/>
</dbReference>
<dbReference type="InterPro" id="IPR001943">
    <property type="entry name" value="UVR_dom"/>
</dbReference>